<accession>K1QXY2</accession>
<dbReference type="GO" id="GO:0008308">
    <property type="term" value="F:voltage-gated monoatomic anion channel activity"/>
    <property type="evidence" value="ECO:0007669"/>
    <property type="project" value="InterPro"/>
</dbReference>
<dbReference type="Pfam" id="PF01459">
    <property type="entry name" value="Porin_3"/>
    <property type="match status" value="1"/>
</dbReference>
<keyword evidence="9" id="KW-0496">Mitochondrion</keyword>
<dbReference type="InterPro" id="IPR001925">
    <property type="entry name" value="Porin_Euk"/>
</dbReference>
<keyword evidence="4" id="KW-1134">Transmembrane beta strand</keyword>
<evidence type="ECO:0000256" key="8">
    <source>
        <dbReference type="ARBA" id="ARBA00023114"/>
    </source>
</evidence>
<evidence type="ECO:0000256" key="7">
    <source>
        <dbReference type="ARBA" id="ARBA00023065"/>
    </source>
</evidence>
<dbReference type="FunFam" id="2.40.160.10:FF:000001">
    <property type="entry name" value="Voltage-dependent anion-selective channel protein 2"/>
    <property type="match status" value="1"/>
</dbReference>
<evidence type="ECO:0000313" key="11">
    <source>
        <dbReference type="EMBL" id="EKC36004.1"/>
    </source>
</evidence>
<comment type="subcellular location">
    <subcellularLocation>
        <location evidence="1">Mitochondrion outer membrane</location>
    </subcellularLocation>
</comment>
<evidence type="ECO:0000256" key="10">
    <source>
        <dbReference type="ARBA" id="ARBA00023136"/>
    </source>
</evidence>
<keyword evidence="3" id="KW-0813">Transport</keyword>
<name>K1QXY2_MAGGI</name>
<comment type="similarity">
    <text evidence="2">Belongs to the eukaryotic mitochondrial porin family.</text>
</comment>
<dbReference type="InterPro" id="IPR027246">
    <property type="entry name" value="Porin_Euk/Tom40"/>
</dbReference>
<dbReference type="FunCoup" id="K1QXY2">
    <property type="interactions" value="1428"/>
</dbReference>
<keyword evidence="6" id="KW-1000">Mitochondrion outer membrane</keyword>
<evidence type="ECO:0000256" key="4">
    <source>
        <dbReference type="ARBA" id="ARBA00022452"/>
    </source>
</evidence>
<dbReference type="InterPro" id="IPR023614">
    <property type="entry name" value="Porin_dom_sf"/>
</dbReference>
<keyword evidence="5" id="KW-0812">Transmembrane</keyword>
<sequence>MKIYVILRWDSIRRGTFANFTRFSEQRTPQDPLPNVMAPPTYGDLGKAAKDIFSKGYNYGEWKLEAKTKTDSGVEFTTTGSHSDKGIISGSLETKYKYSDLGLTFKEKWNTSNVLFTEIAIEDQLVKGLKLEFNTSFAPQTGTKSGKIKTSYKMDYLNLGCDVDFVFAGPTINAAAVLGYKGWLGGYQMSFDTSKSKLTKNNFAVGYEASDFTIHTNVNDGAEYCGSIYHKIRKDLEGGVKLSWSSAKSTALELGTKYKIDSDSSVSAKVDSNSRVGLGYTTKLRDGVKLTLSALVDGKNFNAGGHQLGLGLDFEA</sequence>
<keyword evidence="10" id="KW-0472">Membrane</keyword>
<dbReference type="GO" id="GO:0015288">
    <property type="term" value="F:porin activity"/>
    <property type="evidence" value="ECO:0007669"/>
    <property type="project" value="UniProtKB-KW"/>
</dbReference>
<dbReference type="CDD" id="cd07306">
    <property type="entry name" value="Porin3_VDAC"/>
    <property type="match status" value="1"/>
</dbReference>
<evidence type="ECO:0000256" key="9">
    <source>
        <dbReference type="ARBA" id="ARBA00023128"/>
    </source>
</evidence>
<dbReference type="PANTHER" id="PTHR11743">
    <property type="entry name" value="VOLTAGE-DEPENDENT ANION-SELECTIVE CHANNEL"/>
    <property type="match status" value="1"/>
</dbReference>
<evidence type="ECO:0000256" key="3">
    <source>
        <dbReference type="ARBA" id="ARBA00022448"/>
    </source>
</evidence>
<evidence type="ECO:0000256" key="5">
    <source>
        <dbReference type="ARBA" id="ARBA00022692"/>
    </source>
</evidence>
<dbReference type="GO" id="GO:0046930">
    <property type="term" value="C:pore complex"/>
    <property type="evidence" value="ECO:0007669"/>
    <property type="project" value="UniProtKB-KW"/>
</dbReference>
<keyword evidence="8" id="KW-0626">Porin</keyword>
<dbReference type="GO" id="GO:0005741">
    <property type="term" value="C:mitochondrial outer membrane"/>
    <property type="evidence" value="ECO:0007669"/>
    <property type="project" value="UniProtKB-SubCell"/>
</dbReference>
<organism evidence="11">
    <name type="scientific">Magallana gigas</name>
    <name type="common">Pacific oyster</name>
    <name type="synonym">Crassostrea gigas</name>
    <dbReference type="NCBI Taxonomy" id="29159"/>
    <lineage>
        <taxon>Eukaryota</taxon>
        <taxon>Metazoa</taxon>
        <taxon>Spiralia</taxon>
        <taxon>Lophotrochozoa</taxon>
        <taxon>Mollusca</taxon>
        <taxon>Bivalvia</taxon>
        <taxon>Autobranchia</taxon>
        <taxon>Pteriomorphia</taxon>
        <taxon>Ostreida</taxon>
        <taxon>Ostreoidea</taxon>
        <taxon>Ostreidae</taxon>
        <taxon>Magallana</taxon>
    </lineage>
</organism>
<protein>
    <submittedName>
        <fullName evidence="11">Voltage-dependent anion-selective channel protein 2</fullName>
    </submittedName>
</protein>
<dbReference type="PANTHER" id="PTHR11743:SF70">
    <property type="entry name" value="GH26960P-RELATED"/>
    <property type="match status" value="1"/>
</dbReference>
<dbReference type="HOGENOM" id="CLU_044399_2_0_1"/>
<evidence type="ECO:0000256" key="6">
    <source>
        <dbReference type="ARBA" id="ARBA00022787"/>
    </source>
</evidence>
<evidence type="ECO:0000256" key="2">
    <source>
        <dbReference type="ARBA" id="ARBA00007780"/>
    </source>
</evidence>
<keyword evidence="7" id="KW-0406">Ion transport</keyword>
<dbReference type="EMBL" id="JH815822">
    <property type="protein sequence ID" value="EKC36004.1"/>
    <property type="molecule type" value="Genomic_DNA"/>
</dbReference>
<dbReference type="PROSITE" id="PS00558">
    <property type="entry name" value="EUKARYOTIC_PORIN"/>
    <property type="match status" value="1"/>
</dbReference>
<dbReference type="PRINTS" id="PR00185">
    <property type="entry name" value="EUKARYTPORIN"/>
</dbReference>
<dbReference type="Gene3D" id="2.40.160.10">
    <property type="entry name" value="Porin"/>
    <property type="match status" value="1"/>
</dbReference>
<gene>
    <name evidence="11" type="ORF">CGI_10008722</name>
</gene>
<dbReference type="InParanoid" id="K1QXY2"/>
<reference evidence="11" key="1">
    <citation type="journal article" date="2012" name="Nature">
        <title>The oyster genome reveals stress adaptation and complexity of shell formation.</title>
        <authorList>
            <person name="Zhang G."/>
            <person name="Fang X."/>
            <person name="Guo X."/>
            <person name="Li L."/>
            <person name="Luo R."/>
            <person name="Xu F."/>
            <person name="Yang P."/>
            <person name="Zhang L."/>
            <person name="Wang X."/>
            <person name="Qi H."/>
            <person name="Xiong Z."/>
            <person name="Que H."/>
            <person name="Xie Y."/>
            <person name="Holland P.W."/>
            <person name="Paps J."/>
            <person name="Zhu Y."/>
            <person name="Wu F."/>
            <person name="Chen Y."/>
            <person name="Wang J."/>
            <person name="Peng C."/>
            <person name="Meng J."/>
            <person name="Yang L."/>
            <person name="Liu J."/>
            <person name="Wen B."/>
            <person name="Zhang N."/>
            <person name="Huang Z."/>
            <person name="Zhu Q."/>
            <person name="Feng Y."/>
            <person name="Mount A."/>
            <person name="Hedgecock D."/>
            <person name="Xu Z."/>
            <person name="Liu Y."/>
            <person name="Domazet-Loso T."/>
            <person name="Du Y."/>
            <person name="Sun X."/>
            <person name="Zhang S."/>
            <person name="Liu B."/>
            <person name="Cheng P."/>
            <person name="Jiang X."/>
            <person name="Li J."/>
            <person name="Fan D."/>
            <person name="Wang W."/>
            <person name="Fu W."/>
            <person name="Wang T."/>
            <person name="Wang B."/>
            <person name="Zhang J."/>
            <person name="Peng Z."/>
            <person name="Li Y."/>
            <person name="Li N."/>
            <person name="Wang J."/>
            <person name="Chen M."/>
            <person name="He Y."/>
            <person name="Tan F."/>
            <person name="Song X."/>
            <person name="Zheng Q."/>
            <person name="Huang R."/>
            <person name="Yang H."/>
            <person name="Du X."/>
            <person name="Chen L."/>
            <person name="Yang M."/>
            <person name="Gaffney P.M."/>
            <person name="Wang S."/>
            <person name="Luo L."/>
            <person name="She Z."/>
            <person name="Ming Y."/>
            <person name="Huang W."/>
            <person name="Zhang S."/>
            <person name="Huang B."/>
            <person name="Zhang Y."/>
            <person name="Qu T."/>
            <person name="Ni P."/>
            <person name="Miao G."/>
            <person name="Wang J."/>
            <person name="Wang Q."/>
            <person name="Steinberg C.E."/>
            <person name="Wang H."/>
            <person name="Li N."/>
            <person name="Qian L."/>
            <person name="Zhang G."/>
            <person name="Li Y."/>
            <person name="Yang H."/>
            <person name="Liu X."/>
            <person name="Wang J."/>
            <person name="Yin Y."/>
            <person name="Wang J."/>
        </authorList>
    </citation>
    <scope>NUCLEOTIDE SEQUENCE [LARGE SCALE GENOMIC DNA]</scope>
    <source>
        <strain evidence="11">05x7-T-G4-1.051#20</strain>
    </source>
</reference>
<dbReference type="AlphaFoldDB" id="K1QXY2"/>
<evidence type="ECO:0000256" key="1">
    <source>
        <dbReference type="ARBA" id="ARBA00004294"/>
    </source>
</evidence>
<proteinExistence type="inferred from homology"/>